<proteinExistence type="predicted"/>
<dbReference type="EMBL" id="GBRH01160121">
    <property type="protein sequence ID" value="JAE37775.1"/>
    <property type="molecule type" value="Transcribed_RNA"/>
</dbReference>
<dbReference type="AlphaFoldDB" id="A0A0A9HKU1"/>
<organism evidence="1">
    <name type="scientific">Arundo donax</name>
    <name type="common">Giant reed</name>
    <name type="synonym">Donax arundinaceus</name>
    <dbReference type="NCBI Taxonomy" id="35708"/>
    <lineage>
        <taxon>Eukaryota</taxon>
        <taxon>Viridiplantae</taxon>
        <taxon>Streptophyta</taxon>
        <taxon>Embryophyta</taxon>
        <taxon>Tracheophyta</taxon>
        <taxon>Spermatophyta</taxon>
        <taxon>Magnoliopsida</taxon>
        <taxon>Liliopsida</taxon>
        <taxon>Poales</taxon>
        <taxon>Poaceae</taxon>
        <taxon>PACMAD clade</taxon>
        <taxon>Arundinoideae</taxon>
        <taxon>Arundineae</taxon>
        <taxon>Arundo</taxon>
    </lineage>
</organism>
<protein>
    <submittedName>
        <fullName evidence="1">Uncharacterized protein</fullName>
    </submittedName>
</protein>
<name>A0A0A9HKU1_ARUDO</name>
<sequence>MIESKTLRFNIKLQFGAYEVLLIIGFEGICIS</sequence>
<reference evidence="1" key="2">
    <citation type="journal article" date="2015" name="Data Brief">
        <title>Shoot transcriptome of the giant reed, Arundo donax.</title>
        <authorList>
            <person name="Barrero R.A."/>
            <person name="Guerrero F.D."/>
            <person name="Moolhuijzen P."/>
            <person name="Goolsby J.A."/>
            <person name="Tidwell J."/>
            <person name="Bellgard S.E."/>
            <person name="Bellgard M.I."/>
        </authorList>
    </citation>
    <scope>NUCLEOTIDE SEQUENCE</scope>
    <source>
        <tissue evidence="1">Shoot tissue taken approximately 20 cm above the soil surface</tissue>
    </source>
</reference>
<reference evidence="1" key="1">
    <citation type="submission" date="2014-09" db="EMBL/GenBank/DDBJ databases">
        <authorList>
            <person name="Magalhaes I.L.F."/>
            <person name="Oliveira U."/>
            <person name="Santos F.R."/>
            <person name="Vidigal T.H.D.A."/>
            <person name="Brescovit A.D."/>
            <person name="Santos A.J."/>
        </authorList>
    </citation>
    <scope>NUCLEOTIDE SEQUENCE</scope>
    <source>
        <tissue evidence="1">Shoot tissue taken approximately 20 cm above the soil surface</tissue>
    </source>
</reference>
<accession>A0A0A9HKU1</accession>
<evidence type="ECO:0000313" key="1">
    <source>
        <dbReference type="EMBL" id="JAE37775.1"/>
    </source>
</evidence>